<feature type="transmembrane region" description="Helical" evidence="8">
    <location>
        <begin position="6"/>
        <end position="24"/>
    </location>
</feature>
<protein>
    <submittedName>
        <fullName evidence="9">Sodium:solute symporter family protein</fullName>
    </submittedName>
</protein>
<dbReference type="RefSeq" id="WP_315577048.1">
    <property type="nucleotide sequence ID" value="NZ_JARDXH010000005.1"/>
</dbReference>
<feature type="transmembrane region" description="Helical" evidence="8">
    <location>
        <begin position="150"/>
        <end position="169"/>
    </location>
</feature>
<feature type="transmembrane region" description="Helical" evidence="8">
    <location>
        <begin position="262"/>
        <end position="287"/>
    </location>
</feature>
<evidence type="ECO:0000313" key="10">
    <source>
        <dbReference type="Proteomes" id="UP001249959"/>
    </source>
</evidence>
<feature type="transmembrane region" description="Helical" evidence="8">
    <location>
        <begin position="36"/>
        <end position="53"/>
    </location>
</feature>
<feature type="transmembrane region" description="Helical" evidence="8">
    <location>
        <begin position="435"/>
        <end position="454"/>
    </location>
</feature>
<keyword evidence="3" id="KW-0813">Transport</keyword>
<evidence type="ECO:0000256" key="3">
    <source>
        <dbReference type="ARBA" id="ARBA00022448"/>
    </source>
</evidence>
<dbReference type="Proteomes" id="UP001249959">
    <property type="component" value="Unassembled WGS sequence"/>
</dbReference>
<feature type="transmembrane region" description="Helical" evidence="8">
    <location>
        <begin position="307"/>
        <end position="332"/>
    </location>
</feature>
<organism evidence="9 10">
    <name type="scientific">Aquirufa regiilacus</name>
    <dbReference type="NCBI Taxonomy" id="3024868"/>
    <lineage>
        <taxon>Bacteria</taxon>
        <taxon>Pseudomonadati</taxon>
        <taxon>Bacteroidota</taxon>
        <taxon>Cytophagia</taxon>
        <taxon>Cytophagales</taxon>
        <taxon>Flectobacillaceae</taxon>
        <taxon>Aquirufa</taxon>
    </lineage>
</organism>
<dbReference type="EMBL" id="JAVNWW010000003">
    <property type="protein sequence ID" value="MDU0809093.1"/>
    <property type="molecule type" value="Genomic_DNA"/>
</dbReference>
<dbReference type="CDD" id="cd11474">
    <property type="entry name" value="SLC5sbd_CHT"/>
    <property type="match status" value="1"/>
</dbReference>
<feature type="transmembrane region" description="Helical" evidence="8">
    <location>
        <begin position="385"/>
        <end position="403"/>
    </location>
</feature>
<feature type="transmembrane region" description="Helical" evidence="8">
    <location>
        <begin position="353"/>
        <end position="373"/>
    </location>
</feature>
<accession>A0ABU3TT93</accession>
<evidence type="ECO:0000256" key="8">
    <source>
        <dbReference type="SAM" id="Phobius"/>
    </source>
</evidence>
<feature type="transmembrane region" description="Helical" evidence="8">
    <location>
        <begin position="410"/>
        <end position="429"/>
    </location>
</feature>
<evidence type="ECO:0000256" key="1">
    <source>
        <dbReference type="ARBA" id="ARBA00004141"/>
    </source>
</evidence>
<feature type="transmembrane region" description="Helical" evidence="8">
    <location>
        <begin position="68"/>
        <end position="90"/>
    </location>
</feature>
<feature type="transmembrane region" description="Helical" evidence="8">
    <location>
        <begin position="224"/>
        <end position="241"/>
    </location>
</feature>
<evidence type="ECO:0000313" key="9">
    <source>
        <dbReference type="EMBL" id="MDU0809093.1"/>
    </source>
</evidence>
<evidence type="ECO:0000256" key="4">
    <source>
        <dbReference type="ARBA" id="ARBA00022692"/>
    </source>
</evidence>
<gene>
    <name evidence="9" type="ORF">PQG45_08595</name>
</gene>
<dbReference type="InterPro" id="IPR038377">
    <property type="entry name" value="Na/Glc_symporter_sf"/>
</dbReference>
<feature type="transmembrane region" description="Helical" evidence="8">
    <location>
        <begin position="125"/>
        <end position="144"/>
    </location>
</feature>
<evidence type="ECO:0000256" key="7">
    <source>
        <dbReference type="RuleBase" id="RU362091"/>
    </source>
</evidence>
<dbReference type="PROSITE" id="PS50283">
    <property type="entry name" value="NA_SOLUT_SYMP_3"/>
    <property type="match status" value="1"/>
</dbReference>
<comment type="similarity">
    <text evidence="2 7">Belongs to the sodium:solute symporter (SSF) (TC 2.A.21) family.</text>
</comment>
<evidence type="ECO:0000256" key="6">
    <source>
        <dbReference type="ARBA" id="ARBA00023136"/>
    </source>
</evidence>
<sequence>MLVGFVIFYLVLNLAVGWFASTKVRTTTDFVLAGRTLSFGLATMVTFATWFGSETMLGAPREFVHGGLYAIIEEPFGAALGLFIVGAIYARKLYPLPVLTFSDFFRIRFGGVSEKISALVMIPSYFGWISAQLVALGLTLHLLLPISTEIGIVIGALLVMTYTLMGGMWSISITDFLHNIILIVGLLILAYLLMDKIPDWGVFIDQQPKGFFRFTPLKNTWVDWLQYIGAWMVIGLGSIPQQDIFQRVMSAKSSPIAAKASIAAGTMYLTIAMLPLLIGLMGVRLYPSLLADDTLLIPHLVMRFMPYGIQILFLGALLSALLSTTSGAILAPASVLGENLWKPLLKHPSDKKVLGIIRLSVVFVTMACIWMAVSRQNIFELVGEASAFSLVSLFIPLNAGLWWKKASAMGSHLSMLLGLFVWAYFHFVQPSEIPAIWYGLLASVLGLLIGTYGLPRPTKVAE</sequence>
<keyword evidence="5 8" id="KW-1133">Transmembrane helix</keyword>
<dbReference type="PANTHER" id="PTHR48086:SF7">
    <property type="entry name" value="SODIUM-SOLUTE SYMPORTER-RELATED"/>
    <property type="match status" value="1"/>
</dbReference>
<proteinExistence type="inferred from homology"/>
<dbReference type="PANTHER" id="PTHR48086">
    <property type="entry name" value="SODIUM/PROLINE SYMPORTER-RELATED"/>
    <property type="match status" value="1"/>
</dbReference>
<reference evidence="9 10" key="1">
    <citation type="submission" date="2023-09" db="EMBL/GenBank/DDBJ databases">
        <title>Aquirufa genomes.</title>
        <authorList>
            <person name="Pitt A."/>
        </authorList>
    </citation>
    <scope>NUCLEOTIDE SEQUENCE [LARGE SCALE GENOMIC DNA]</scope>
    <source>
        <strain evidence="9 10">LEOWEIH-7C</strain>
    </source>
</reference>
<comment type="subcellular location">
    <subcellularLocation>
        <location evidence="1">Membrane</location>
        <topology evidence="1">Multi-pass membrane protein</topology>
    </subcellularLocation>
</comment>
<evidence type="ECO:0000256" key="5">
    <source>
        <dbReference type="ARBA" id="ARBA00022989"/>
    </source>
</evidence>
<comment type="caution">
    <text evidence="9">The sequence shown here is derived from an EMBL/GenBank/DDBJ whole genome shotgun (WGS) entry which is preliminary data.</text>
</comment>
<name>A0ABU3TT93_9BACT</name>
<dbReference type="InterPro" id="IPR001734">
    <property type="entry name" value="Na/solute_symporter"/>
</dbReference>
<feature type="transmembrane region" description="Helical" evidence="8">
    <location>
        <begin position="176"/>
        <end position="194"/>
    </location>
</feature>
<keyword evidence="6 8" id="KW-0472">Membrane</keyword>
<keyword evidence="10" id="KW-1185">Reference proteome</keyword>
<dbReference type="Pfam" id="PF00474">
    <property type="entry name" value="SSF"/>
    <property type="match status" value="1"/>
</dbReference>
<keyword evidence="4 8" id="KW-0812">Transmembrane</keyword>
<evidence type="ECO:0000256" key="2">
    <source>
        <dbReference type="ARBA" id="ARBA00006434"/>
    </source>
</evidence>
<dbReference type="Gene3D" id="1.20.1730.10">
    <property type="entry name" value="Sodium/glucose cotransporter"/>
    <property type="match status" value="1"/>
</dbReference>
<dbReference type="InterPro" id="IPR050277">
    <property type="entry name" value="Sodium:Solute_Symporter"/>
</dbReference>